<reference evidence="2" key="1">
    <citation type="journal article" date="2020" name="Microb. Ecol.">
        <title>The Under-explored Extracellular Proteome of Aero-Terrestrial Microalgae Provides Clues on Different Mechanisms of Desiccation Tolerance in Non-Model Organisms.</title>
        <authorList>
            <person name="Gonzalez-Hourcade M."/>
            <person name="Del Campo E.M."/>
            <person name="Casano L.M."/>
        </authorList>
    </citation>
    <scope>NUCLEOTIDE SEQUENCE</scope>
    <source>
        <strain evidence="2">SAG 216-12</strain>
    </source>
</reference>
<dbReference type="Gene3D" id="2.130.10.10">
    <property type="entry name" value="YVTN repeat-like/Quinoprotein amine dehydrogenase"/>
    <property type="match status" value="1"/>
</dbReference>
<proteinExistence type="evidence at transcript level"/>
<keyword evidence="1" id="KW-0732">Signal</keyword>
<evidence type="ECO:0000313" key="2">
    <source>
        <dbReference type="EMBL" id="QOL01154.1"/>
    </source>
</evidence>
<feature type="chain" id="PRO_5029880290" evidence="1">
    <location>
        <begin position="23"/>
        <end position="625"/>
    </location>
</feature>
<feature type="signal peptide" evidence="1">
    <location>
        <begin position="1"/>
        <end position="22"/>
    </location>
</feature>
<accession>A0A7L9QE88</accession>
<dbReference type="SUPFAM" id="SSF50998">
    <property type="entry name" value="Quinoprotein alcohol dehydrogenase-like"/>
    <property type="match status" value="1"/>
</dbReference>
<evidence type="ECO:0000256" key="1">
    <source>
        <dbReference type="SAM" id="SignalP"/>
    </source>
</evidence>
<sequence length="625" mass="67298">MGRAGGVCTAAILLLALHLCSCASELNFASVPIVDDVPANQLAKFTSCIVDCALEPARIFFPFRGCIWGDKQAGDTSCVIKKTCFLDCFKPEEARPQGVYTNRYDLERTSFVVEPAFSPATVNQTSFKITNQWIVDGSVYAQPLYAPQVKVSKFVTKNLVIIATEYNSVYAFDADTGEQVWKINLTIGRVVNSTDIPSVPSRPGGACNDIAPYYGITSTPVIDPETNIVYVMSLSIEGTTVDSAAYRLNALKLGSGEPIEGSPTAPVAGSRLFPNSQFPNNATTFVAIKQHQRPGLVLYKGLVYAAFGSHCDRPPYFPWLFAFSSKSLAIEHFWTSPIFISRFAPAQPSQQNVTAGGPTIWQGGTAPTIFNNSLYVVTGRGPVQPQNGGYGNAILRFPLDLSDVEDYFIPANGVYLDNVDLDLGASGAIAIKDKYIITGGKQGPIYIADASNLGGYQPTANNSNVFQVINPTALEFNNPTANTIYSGPAYWEANGGQIFIRGRRAQPSLFRYAWDKTTGKLSAQPTAHQNPASGVGVFQNRASNPVIQAVSKTATEGILWEIDEQASLFAWDAMSLNLIYRSNNTGVCGGTPSSSTGVVKFQLPTIAAGKLYLGCGDRVLTYSLA</sequence>
<dbReference type="AlphaFoldDB" id="A0A7L9QE88"/>
<dbReference type="InterPro" id="IPR015943">
    <property type="entry name" value="WD40/YVTN_repeat-like_dom_sf"/>
</dbReference>
<dbReference type="SMART" id="SM00564">
    <property type="entry name" value="PQQ"/>
    <property type="match status" value="1"/>
</dbReference>
<dbReference type="InterPro" id="IPR011047">
    <property type="entry name" value="Quinoprotein_ADH-like_sf"/>
</dbReference>
<dbReference type="InterPro" id="IPR018391">
    <property type="entry name" value="PQQ_b-propeller_rpt"/>
</dbReference>
<name>A0A7L9QE88_9CHLO</name>
<protein>
    <submittedName>
        <fullName evidence="2">Putative extracellular protein CSOL_077</fullName>
    </submittedName>
</protein>
<organism evidence="2">
    <name type="scientific">Pseudococcomyxa simplex</name>
    <dbReference type="NCBI Taxonomy" id="464287"/>
    <lineage>
        <taxon>Eukaryota</taxon>
        <taxon>Viridiplantae</taxon>
        <taxon>Chlorophyta</taxon>
        <taxon>core chlorophytes</taxon>
        <taxon>Trebouxiophyceae</taxon>
        <taxon>Chlorellales</taxon>
        <taxon>Oocystaceae</taxon>
        <taxon>Pseudococcomyxa</taxon>
    </lineage>
</organism>
<dbReference type="EMBL" id="MT438907">
    <property type="protein sequence ID" value="QOL01154.1"/>
    <property type="molecule type" value="mRNA"/>
</dbReference>